<dbReference type="PANTHER" id="PTHR11918:SF45">
    <property type="entry name" value="THREONYLCARBAMOYLADENOSINE TRNA METHYLTHIOTRANSFERASE"/>
    <property type="match status" value="1"/>
</dbReference>
<protein>
    <recommendedName>
        <fullName evidence="3">Radical SAM core domain-containing protein</fullName>
    </recommendedName>
</protein>
<gene>
    <name evidence="2" type="ORF">S12H4_16136</name>
</gene>
<proteinExistence type="predicted"/>
<dbReference type="EMBL" id="BARW01007788">
    <property type="protein sequence ID" value="GAI76269.1"/>
    <property type="molecule type" value="Genomic_DNA"/>
</dbReference>
<dbReference type="GO" id="GO:0035598">
    <property type="term" value="F:tRNA (N(6)-L-threonylcarbamoyladenosine(37)-C(2))-methylthiotransferase activity"/>
    <property type="evidence" value="ECO:0007669"/>
    <property type="project" value="TreeGrafter"/>
</dbReference>
<dbReference type="InterPro" id="IPR058240">
    <property type="entry name" value="rSAM_sf"/>
</dbReference>
<dbReference type="AlphaFoldDB" id="X1T8C9"/>
<comment type="caution">
    <text evidence="2">The sequence shown here is derived from an EMBL/GenBank/DDBJ whole genome shotgun (WGS) entry which is preliminary data.</text>
</comment>
<evidence type="ECO:0008006" key="3">
    <source>
        <dbReference type="Google" id="ProtNLM"/>
    </source>
</evidence>
<dbReference type="PANTHER" id="PTHR11918">
    <property type="entry name" value="RADICAL SAM PROTEINS"/>
    <property type="match status" value="1"/>
</dbReference>
<dbReference type="SUPFAM" id="SSF102114">
    <property type="entry name" value="Radical SAM enzymes"/>
    <property type="match status" value="1"/>
</dbReference>
<keyword evidence="1" id="KW-0808">Transferase</keyword>
<reference evidence="2" key="1">
    <citation type="journal article" date="2014" name="Front. Microbiol.">
        <title>High frequency of phylogenetically diverse reductive dehalogenase-homologous genes in deep subseafloor sedimentary metagenomes.</title>
        <authorList>
            <person name="Kawai M."/>
            <person name="Futagami T."/>
            <person name="Toyoda A."/>
            <person name="Takaki Y."/>
            <person name="Nishi S."/>
            <person name="Hori S."/>
            <person name="Arai W."/>
            <person name="Tsubouchi T."/>
            <person name="Morono Y."/>
            <person name="Uchiyama I."/>
            <person name="Ito T."/>
            <person name="Fujiyama A."/>
            <person name="Inagaki F."/>
            <person name="Takami H."/>
        </authorList>
    </citation>
    <scope>NUCLEOTIDE SEQUENCE</scope>
    <source>
        <strain evidence="2">Expedition CK06-06</strain>
    </source>
</reference>
<organism evidence="2">
    <name type="scientific">marine sediment metagenome</name>
    <dbReference type="NCBI Taxonomy" id="412755"/>
    <lineage>
        <taxon>unclassified sequences</taxon>
        <taxon>metagenomes</taxon>
        <taxon>ecological metagenomes</taxon>
    </lineage>
</organism>
<dbReference type="Gene3D" id="3.80.30.20">
    <property type="entry name" value="tm_1862 like domain"/>
    <property type="match status" value="1"/>
</dbReference>
<sequence length="91" mass="10137">MVESLTDQGYKEIVLTGIHLGKYGVDLEGKMNLKKLLHAIGKEGSPVRLRLSSLEPNEIDAGLMEMVAAEPWLCRHFHIPLQSGDDGILRR</sequence>
<evidence type="ECO:0000256" key="1">
    <source>
        <dbReference type="ARBA" id="ARBA00022679"/>
    </source>
</evidence>
<name>X1T8C9_9ZZZZ</name>
<accession>X1T8C9</accession>
<dbReference type="InterPro" id="IPR023404">
    <property type="entry name" value="rSAM_horseshoe"/>
</dbReference>
<evidence type="ECO:0000313" key="2">
    <source>
        <dbReference type="EMBL" id="GAI76269.1"/>
    </source>
</evidence>